<feature type="region of interest" description="Disordered" evidence="1">
    <location>
        <begin position="14"/>
        <end position="66"/>
    </location>
</feature>
<name>A0AAV7RN14_PLEWA</name>
<sequence length="66" mass="7103">MEAKVRGSAEVLAARHPRYMTPRKGAGISGKGIGRGLAPVRRGSGMVPDPKMAADTKTCRDKMERH</sequence>
<organism evidence="2 3">
    <name type="scientific">Pleurodeles waltl</name>
    <name type="common">Iberian ribbed newt</name>
    <dbReference type="NCBI Taxonomy" id="8319"/>
    <lineage>
        <taxon>Eukaryota</taxon>
        <taxon>Metazoa</taxon>
        <taxon>Chordata</taxon>
        <taxon>Craniata</taxon>
        <taxon>Vertebrata</taxon>
        <taxon>Euteleostomi</taxon>
        <taxon>Amphibia</taxon>
        <taxon>Batrachia</taxon>
        <taxon>Caudata</taxon>
        <taxon>Salamandroidea</taxon>
        <taxon>Salamandridae</taxon>
        <taxon>Pleurodelinae</taxon>
        <taxon>Pleurodeles</taxon>
    </lineage>
</organism>
<comment type="caution">
    <text evidence="2">The sequence shown here is derived from an EMBL/GenBank/DDBJ whole genome shotgun (WGS) entry which is preliminary data.</text>
</comment>
<gene>
    <name evidence="2" type="ORF">NDU88_005730</name>
</gene>
<dbReference type="EMBL" id="JANPWB010000009">
    <property type="protein sequence ID" value="KAJ1152957.1"/>
    <property type="molecule type" value="Genomic_DNA"/>
</dbReference>
<proteinExistence type="predicted"/>
<evidence type="ECO:0000313" key="3">
    <source>
        <dbReference type="Proteomes" id="UP001066276"/>
    </source>
</evidence>
<dbReference type="Proteomes" id="UP001066276">
    <property type="component" value="Chromosome 5"/>
</dbReference>
<evidence type="ECO:0000256" key="1">
    <source>
        <dbReference type="SAM" id="MobiDB-lite"/>
    </source>
</evidence>
<evidence type="ECO:0000313" key="2">
    <source>
        <dbReference type="EMBL" id="KAJ1152957.1"/>
    </source>
</evidence>
<reference evidence="2" key="1">
    <citation type="journal article" date="2022" name="bioRxiv">
        <title>Sequencing and chromosome-scale assembly of the giantPleurodeles waltlgenome.</title>
        <authorList>
            <person name="Brown T."/>
            <person name="Elewa A."/>
            <person name="Iarovenko S."/>
            <person name="Subramanian E."/>
            <person name="Araus A.J."/>
            <person name="Petzold A."/>
            <person name="Susuki M."/>
            <person name="Suzuki K.-i.T."/>
            <person name="Hayashi T."/>
            <person name="Toyoda A."/>
            <person name="Oliveira C."/>
            <person name="Osipova E."/>
            <person name="Leigh N.D."/>
            <person name="Simon A."/>
            <person name="Yun M.H."/>
        </authorList>
    </citation>
    <scope>NUCLEOTIDE SEQUENCE</scope>
    <source>
        <strain evidence="2">20211129_DDA</strain>
        <tissue evidence="2">Liver</tissue>
    </source>
</reference>
<feature type="compositionally biased region" description="Basic and acidic residues" evidence="1">
    <location>
        <begin position="52"/>
        <end position="66"/>
    </location>
</feature>
<accession>A0AAV7RN14</accession>
<dbReference type="AlphaFoldDB" id="A0AAV7RN14"/>
<protein>
    <submittedName>
        <fullName evidence="2">Uncharacterized protein</fullName>
    </submittedName>
</protein>
<keyword evidence="3" id="KW-1185">Reference proteome</keyword>